<feature type="compositionally biased region" description="Basic and acidic residues" evidence="1">
    <location>
        <begin position="156"/>
        <end position="197"/>
    </location>
</feature>
<keyword evidence="2" id="KW-0812">Transmembrane</keyword>
<protein>
    <submittedName>
        <fullName evidence="3">Uncharacterized protein</fullName>
    </submittedName>
</protein>
<organism evidence="3 4">
    <name type="scientific">Lentihominibacter hominis</name>
    <dbReference type="NCBI Taxonomy" id="2763645"/>
    <lineage>
        <taxon>Bacteria</taxon>
        <taxon>Bacillati</taxon>
        <taxon>Bacillota</taxon>
        <taxon>Clostridia</taxon>
        <taxon>Peptostreptococcales</taxon>
        <taxon>Anaerovoracaceae</taxon>
        <taxon>Lentihominibacter</taxon>
    </lineage>
</organism>
<feature type="transmembrane region" description="Helical" evidence="2">
    <location>
        <begin position="12"/>
        <end position="31"/>
    </location>
</feature>
<reference evidence="3" key="1">
    <citation type="submission" date="2020-08" db="EMBL/GenBank/DDBJ databases">
        <title>Genome public.</title>
        <authorList>
            <person name="Liu C."/>
            <person name="Sun Q."/>
        </authorList>
    </citation>
    <scope>NUCLEOTIDE SEQUENCE</scope>
    <source>
        <strain evidence="3">NSJ-24</strain>
    </source>
</reference>
<keyword evidence="4" id="KW-1185">Reference proteome</keyword>
<sequence length="214" mass="24523">MKHKYKKSNLVISIILFVISAFFLGYGIYMIDYSIDYVRTYKEISSIALDNATQYVISSSYTYIGFAVLIFIGGFLIFSLRKTSCKIQPDNMIITNETDEDLHPENNPYFIASTESIPNEMKEIETTPDEIHSSNLFQKSDTPEPSSPESTISETDTLHPEDHILSDSDENDTKKPLHTEKSESRDTEATHWDNDNVHAKIMSDSWLKDIFEDK</sequence>
<feature type="transmembrane region" description="Helical" evidence="2">
    <location>
        <begin position="61"/>
        <end position="80"/>
    </location>
</feature>
<dbReference type="RefSeq" id="WP_187525592.1">
    <property type="nucleotide sequence ID" value="NZ_JACRTA010000003.1"/>
</dbReference>
<proteinExistence type="predicted"/>
<evidence type="ECO:0000313" key="4">
    <source>
        <dbReference type="Proteomes" id="UP000610862"/>
    </source>
</evidence>
<name>A0A926E894_9FIRM</name>
<feature type="region of interest" description="Disordered" evidence="1">
    <location>
        <begin position="129"/>
        <end position="197"/>
    </location>
</feature>
<comment type="caution">
    <text evidence="3">The sequence shown here is derived from an EMBL/GenBank/DDBJ whole genome shotgun (WGS) entry which is preliminary data.</text>
</comment>
<evidence type="ECO:0000256" key="2">
    <source>
        <dbReference type="SAM" id="Phobius"/>
    </source>
</evidence>
<accession>A0A926E894</accession>
<dbReference type="Proteomes" id="UP000610862">
    <property type="component" value="Unassembled WGS sequence"/>
</dbReference>
<evidence type="ECO:0000256" key="1">
    <source>
        <dbReference type="SAM" id="MobiDB-lite"/>
    </source>
</evidence>
<keyword evidence="2" id="KW-0472">Membrane</keyword>
<evidence type="ECO:0000313" key="3">
    <source>
        <dbReference type="EMBL" id="MBC8569023.1"/>
    </source>
</evidence>
<dbReference type="AlphaFoldDB" id="A0A926E894"/>
<gene>
    <name evidence="3" type="ORF">H8692_09675</name>
</gene>
<dbReference type="EMBL" id="JACRTA010000003">
    <property type="protein sequence ID" value="MBC8569023.1"/>
    <property type="molecule type" value="Genomic_DNA"/>
</dbReference>
<keyword evidence="2" id="KW-1133">Transmembrane helix</keyword>
<feature type="compositionally biased region" description="Low complexity" evidence="1">
    <location>
        <begin position="143"/>
        <end position="155"/>
    </location>
</feature>